<reference evidence="2 3" key="1">
    <citation type="submission" date="2019-04" db="EMBL/GenBank/DDBJ databases">
        <title>Pedobacter sp. RP-3-22 sp. nov., isolated from Arctic soil.</title>
        <authorList>
            <person name="Dahal R.H."/>
            <person name="Kim D.-U."/>
        </authorList>
    </citation>
    <scope>NUCLEOTIDE SEQUENCE [LARGE SCALE GENOMIC DNA]</scope>
    <source>
        <strain evidence="2 3">RP-3-22</strain>
    </source>
</reference>
<name>A0A4U1CZE8_9SPHI</name>
<feature type="transmembrane region" description="Helical" evidence="1">
    <location>
        <begin position="89"/>
        <end position="113"/>
    </location>
</feature>
<evidence type="ECO:0000313" key="2">
    <source>
        <dbReference type="EMBL" id="TKC13179.1"/>
    </source>
</evidence>
<keyword evidence="1" id="KW-0472">Membrane</keyword>
<dbReference type="RefSeq" id="WP_136839300.1">
    <property type="nucleotide sequence ID" value="NZ_SWBR01000001.1"/>
</dbReference>
<keyword evidence="3" id="KW-1185">Reference proteome</keyword>
<keyword evidence="1" id="KW-1133">Transmembrane helix</keyword>
<organism evidence="2 3">
    <name type="scientific">Pedobacter polaris</name>
    <dbReference type="NCBI Taxonomy" id="2571273"/>
    <lineage>
        <taxon>Bacteria</taxon>
        <taxon>Pseudomonadati</taxon>
        <taxon>Bacteroidota</taxon>
        <taxon>Sphingobacteriia</taxon>
        <taxon>Sphingobacteriales</taxon>
        <taxon>Sphingobacteriaceae</taxon>
        <taxon>Pedobacter</taxon>
    </lineage>
</organism>
<dbReference type="Proteomes" id="UP000309488">
    <property type="component" value="Unassembled WGS sequence"/>
</dbReference>
<keyword evidence="1" id="KW-0812">Transmembrane</keyword>
<feature type="transmembrane region" description="Helical" evidence="1">
    <location>
        <begin position="12"/>
        <end position="32"/>
    </location>
</feature>
<feature type="transmembrane region" description="Helical" evidence="1">
    <location>
        <begin position="38"/>
        <end position="55"/>
    </location>
</feature>
<dbReference type="AlphaFoldDB" id="A0A4U1CZE8"/>
<sequence>MKVKFLDYYNIASNLVLCTFVLGFINVFVRGLTSTEDLIIAGLVLVLRYFSAILIKRRFAIGKYLLLILIARNIYKLCDITVSTGADTVAISLIVIQIIMTVGALVLITKLPAKFDFRKKYIRS</sequence>
<comment type="caution">
    <text evidence="2">The sequence shown here is derived from an EMBL/GenBank/DDBJ whole genome shotgun (WGS) entry which is preliminary data.</text>
</comment>
<evidence type="ECO:0000256" key="1">
    <source>
        <dbReference type="SAM" id="Phobius"/>
    </source>
</evidence>
<dbReference type="EMBL" id="SWBR01000001">
    <property type="protein sequence ID" value="TKC13179.1"/>
    <property type="molecule type" value="Genomic_DNA"/>
</dbReference>
<dbReference type="OrthoDB" id="767258at2"/>
<proteinExistence type="predicted"/>
<protein>
    <submittedName>
        <fullName evidence="2">Uncharacterized protein</fullName>
    </submittedName>
</protein>
<gene>
    <name evidence="2" type="ORF">FA048_06090</name>
</gene>
<evidence type="ECO:0000313" key="3">
    <source>
        <dbReference type="Proteomes" id="UP000309488"/>
    </source>
</evidence>
<accession>A0A4U1CZE8</accession>